<accession>A0A7S0AFR0</accession>
<name>A0A7S0AFR0_9STRA</name>
<feature type="chain" id="PRO_5031513810" evidence="1">
    <location>
        <begin position="20"/>
        <end position="211"/>
    </location>
</feature>
<gene>
    <name evidence="2" type="ORF">MPOL1434_LOCUS1711</name>
</gene>
<feature type="signal peptide" evidence="1">
    <location>
        <begin position="1"/>
        <end position="19"/>
    </location>
</feature>
<evidence type="ECO:0000256" key="1">
    <source>
        <dbReference type="SAM" id="SignalP"/>
    </source>
</evidence>
<dbReference type="AlphaFoldDB" id="A0A7S0AFR0"/>
<organism evidence="2">
    <name type="scientific">Minutocellus polymorphus</name>
    <dbReference type="NCBI Taxonomy" id="265543"/>
    <lineage>
        <taxon>Eukaryota</taxon>
        <taxon>Sar</taxon>
        <taxon>Stramenopiles</taxon>
        <taxon>Ochrophyta</taxon>
        <taxon>Bacillariophyta</taxon>
        <taxon>Mediophyceae</taxon>
        <taxon>Cymatosirophycidae</taxon>
        <taxon>Cymatosirales</taxon>
        <taxon>Cymatosiraceae</taxon>
        <taxon>Minutocellus</taxon>
    </lineage>
</organism>
<reference evidence="2" key="1">
    <citation type="submission" date="2021-01" db="EMBL/GenBank/DDBJ databases">
        <authorList>
            <person name="Corre E."/>
            <person name="Pelletier E."/>
            <person name="Niang G."/>
            <person name="Scheremetjew M."/>
            <person name="Finn R."/>
            <person name="Kale V."/>
            <person name="Holt S."/>
            <person name="Cochrane G."/>
            <person name="Meng A."/>
            <person name="Brown T."/>
            <person name="Cohen L."/>
        </authorList>
    </citation>
    <scope>NUCLEOTIDE SEQUENCE</scope>
    <source>
        <strain evidence="2">CCMP3303</strain>
    </source>
</reference>
<sequence length="211" mass="22954">MKLFALCSVLGVLSPQTQAFVASVPKSADRSSGARTIGDQVTGPRHDMALAMADGLTSCWAKEQGVELIQRCGSIFEPECEKLYALESLVLSPSQELILDSALQEIEKAKTSSLARRRLPIRLPSRRATAGCYGRILAEVNAGHLAGCNDFAEIGQTKEAAADDINQQRVNLLLLLRTLSTYNEGVWSLEGKIMKESDIQDFGAFYGEAFQ</sequence>
<dbReference type="EMBL" id="HBEJ01002916">
    <property type="protein sequence ID" value="CAD8362006.1"/>
    <property type="molecule type" value="Transcribed_RNA"/>
</dbReference>
<keyword evidence="1" id="KW-0732">Signal</keyword>
<protein>
    <submittedName>
        <fullName evidence="2">Uncharacterized protein</fullName>
    </submittedName>
</protein>
<proteinExistence type="predicted"/>
<evidence type="ECO:0000313" key="2">
    <source>
        <dbReference type="EMBL" id="CAD8362006.1"/>
    </source>
</evidence>